<keyword evidence="3" id="KW-1185">Reference proteome</keyword>
<dbReference type="STRING" id="363999.A0A439CPV2"/>
<dbReference type="GO" id="GO:0005524">
    <property type="term" value="F:ATP binding"/>
    <property type="evidence" value="ECO:0007669"/>
    <property type="project" value="InterPro"/>
</dbReference>
<dbReference type="PANTHER" id="PTHR24359:SF1">
    <property type="entry name" value="INHIBITOR OF NUCLEAR FACTOR KAPPA-B KINASE EPSILON SUBUNIT HOMOLOG 1-RELATED"/>
    <property type="match status" value="1"/>
</dbReference>
<dbReference type="Gene3D" id="1.10.510.10">
    <property type="entry name" value="Transferase(Phosphotransferase) domain 1"/>
    <property type="match status" value="2"/>
</dbReference>
<dbReference type="PANTHER" id="PTHR24359">
    <property type="entry name" value="SERINE/THREONINE-PROTEIN KINASE SBK1"/>
    <property type="match status" value="1"/>
</dbReference>
<dbReference type="EMBL" id="RYZI01000616">
    <property type="protein sequence ID" value="RWA04182.1"/>
    <property type="molecule type" value="Genomic_DNA"/>
</dbReference>
<dbReference type="SUPFAM" id="SSF56112">
    <property type="entry name" value="Protein kinase-like (PK-like)"/>
    <property type="match status" value="1"/>
</dbReference>
<dbReference type="PROSITE" id="PS50011">
    <property type="entry name" value="PROTEIN_KINASE_DOM"/>
    <property type="match status" value="1"/>
</dbReference>
<evidence type="ECO:0000259" key="1">
    <source>
        <dbReference type="PROSITE" id="PS50011"/>
    </source>
</evidence>
<dbReference type="InterPro" id="IPR000719">
    <property type="entry name" value="Prot_kinase_dom"/>
</dbReference>
<feature type="domain" description="Protein kinase" evidence="1">
    <location>
        <begin position="169"/>
        <end position="507"/>
    </location>
</feature>
<comment type="caution">
    <text evidence="2">The sequence shown here is derived from an EMBL/GenBank/DDBJ whole genome shotgun (WGS) entry which is preliminary data.</text>
</comment>
<proteinExistence type="predicted"/>
<dbReference type="AlphaFoldDB" id="A0A439CPV2"/>
<gene>
    <name evidence="2" type="ORF">EKO27_g10926</name>
</gene>
<dbReference type="GO" id="GO:0004674">
    <property type="term" value="F:protein serine/threonine kinase activity"/>
    <property type="evidence" value="ECO:0007669"/>
    <property type="project" value="TreeGrafter"/>
</dbReference>
<evidence type="ECO:0000313" key="2">
    <source>
        <dbReference type="EMBL" id="RWA04182.1"/>
    </source>
</evidence>
<sequence length="590" mass="66639">MAQDPTDDEEYSAILPLIDRDLVRGEFNGGKMFLPLQSFPSLFARDKIEADLPGASKELIDFVSGRATKTFATVLQALVGHPKSFTTSVMESFKINGFDDSFLPIDKQQLASCPHDCGGHKSALNVFHNSPLKQCIYLFSTYQWAFLAPRFPLAKDLRVLDRDCILPFTEYGGIIRGGTFGEIRRAKIRVDHQAVIPQASGPSEVYVAVKKFKSKEKISLPESEIPDPRHAWSREADSMEEFATSNFANTHITRGIGSFSTNGEYYIIMPWAMGGTLREFWEHMNPCPELCGTLIADFLEQYMNLAESLCDLHCQSNSEEGLENISFPVPQGHPQPQNSILNSKDPDIDINRDGSNWRHGNLKPDNILRKQDGDRLGPLMIGDVGLAKKHKDRTLTRLSTNTRLGTMDYEPPEAFDNSSAKSRAYDIWSMGCIIIETIVWLLYGNEGQKRFYNESYNPKTGTRYYIAQDTFPERKLNDNVLKWVGHMLNEDPECNRENPSSALRDLLNLARNELLVVNPPKDYDNPGKDERINAETFCTRLRDIIRRSKDDSYLFTGVNREGVPIPDFTDPSQTQEVGLASLTQRLAAKF</sequence>
<name>A0A439CPV2_9PEZI</name>
<dbReference type="SMART" id="SM00220">
    <property type="entry name" value="S_TKc"/>
    <property type="match status" value="1"/>
</dbReference>
<evidence type="ECO:0000313" key="3">
    <source>
        <dbReference type="Proteomes" id="UP000286045"/>
    </source>
</evidence>
<dbReference type="InterPro" id="IPR011009">
    <property type="entry name" value="Kinase-like_dom_sf"/>
</dbReference>
<accession>A0A439CPV2</accession>
<dbReference type="Proteomes" id="UP000286045">
    <property type="component" value="Unassembled WGS sequence"/>
</dbReference>
<organism evidence="2 3">
    <name type="scientific">Xylaria grammica</name>
    <dbReference type="NCBI Taxonomy" id="363999"/>
    <lineage>
        <taxon>Eukaryota</taxon>
        <taxon>Fungi</taxon>
        <taxon>Dikarya</taxon>
        <taxon>Ascomycota</taxon>
        <taxon>Pezizomycotina</taxon>
        <taxon>Sordariomycetes</taxon>
        <taxon>Xylariomycetidae</taxon>
        <taxon>Xylariales</taxon>
        <taxon>Xylariaceae</taxon>
        <taxon>Xylaria</taxon>
    </lineage>
</organism>
<reference evidence="2 3" key="1">
    <citation type="submission" date="2018-12" db="EMBL/GenBank/DDBJ databases">
        <title>Draft genome sequence of Xylaria grammica IHI A82.</title>
        <authorList>
            <person name="Buettner E."/>
            <person name="Kellner H."/>
        </authorList>
    </citation>
    <scope>NUCLEOTIDE SEQUENCE [LARGE SCALE GENOMIC DNA]</scope>
    <source>
        <strain evidence="2 3">IHI A82</strain>
    </source>
</reference>
<protein>
    <recommendedName>
        <fullName evidence="1">Protein kinase domain-containing protein</fullName>
    </recommendedName>
</protein>
<dbReference type="Pfam" id="PF00069">
    <property type="entry name" value="Pkinase"/>
    <property type="match status" value="1"/>
</dbReference>